<accession>A0A375IGD7</accession>
<evidence type="ECO:0000313" key="3">
    <source>
        <dbReference type="EMBL" id="SPK72452.1"/>
    </source>
</evidence>
<dbReference type="Proteomes" id="UP000255505">
    <property type="component" value="Chromosome I"/>
</dbReference>
<protein>
    <submittedName>
        <fullName evidence="3">Transcriptional regulator CopG family (Modular protein)</fullName>
    </submittedName>
</protein>
<organism evidence="3 4">
    <name type="scientific">Cupriavidus taiwanensis</name>
    <dbReference type="NCBI Taxonomy" id="164546"/>
    <lineage>
        <taxon>Bacteria</taxon>
        <taxon>Pseudomonadati</taxon>
        <taxon>Pseudomonadota</taxon>
        <taxon>Betaproteobacteria</taxon>
        <taxon>Burkholderiales</taxon>
        <taxon>Burkholderiaceae</taxon>
        <taxon>Cupriavidus</taxon>
    </lineage>
</organism>
<reference evidence="3 4" key="1">
    <citation type="submission" date="2018-01" db="EMBL/GenBank/DDBJ databases">
        <authorList>
            <person name="Gaut B.S."/>
            <person name="Morton B.R."/>
            <person name="Clegg M.T."/>
            <person name="Duvall M.R."/>
        </authorList>
    </citation>
    <scope>NUCLEOTIDE SEQUENCE [LARGE SCALE GENOMIC DNA]</scope>
    <source>
        <strain evidence="3">Cupriavidus taiwanensis LMG 19425</strain>
    </source>
</reference>
<dbReference type="AlphaFoldDB" id="A0A375IGD7"/>
<evidence type="ECO:0000256" key="1">
    <source>
        <dbReference type="SAM" id="MobiDB-lite"/>
    </source>
</evidence>
<dbReference type="GO" id="GO:0006355">
    <property type="term" value="P:regulation of DNA-templated transcription"/>
    <property type="evidence" value="ECO:0007669"/>
    <property type="project" value="InterPro"/>
</dbReference>
<dbReference type="InterPro" id="IPR013321">
    <property type="entry name" value="Arc_rbn_hlx_hlx"/>
</dbReference>
<dbReference type="Gene3D" id="1.10.1220.10">
    <property type="entry name" value="Met repressor-like"/>
    <property type="match status" value="1"/>
</dbReference>
<dbReference type="InterPro" id="IPR010985">
    <property type="entry name" value="Ribbon_hlx_hlx"/>
</dbReference>
<gene>
    <name evidence="3" type="ORF">CT19425_70152</name>
</gene>
<dbReference type="Pfam" id="PF19839">
    <property type="entry name" value="RHH_9"/>
    <property type="match status" value="1"/>
</dbReference>
<evidence type="ECO:0000259" key="2">
    <source>
        <dbReference type="Pfam" id="PF19839"/>
    </source>
</evidence>
<dbReference type="EMBL" id="LT991976">
    <property type="protein sequence ID" value="SPK72452.1"/>
    <property type="molecule type" value="Genomic_DNA"/>
</dbReference>
<dbReference type="SUPFAM" id="SSF47598">
    <property type="entry name" value="Ribbon-helix-helix"/>
    <property type="match status" value="1"/>
</dbReference>
<proteinExistence type="predicted"/>
<feature type="domain" description="Ribbon-helix-helix protein RHH" evidence="2">
    <location>
        <begin position="1"/>
        <end position="49"/>
    </location>
</feature>
<name>A0A375IGD7_9BURK</name>
<sequence>METKTARLTVLIDPVKKKAFEALCAAQDQTPSQVVRQLIRDYLQQHEVDYATRPKAPSLVEDVMRKLEGADEDRLQCISPVCRNCSRAQACGDHPHASRADTFEPRSGEAEARGLRRDSRYSSSPWLERAASDAM</sequence>
<evidence type="ECO:0000313" key="4">
    <source>
        <dbReference type="Proteomes" id="UP000255505"/>
    </source>
</evidence>
<feature type="region of interest" description="Disordered" evidence="1">
    <location>
        <begin position="91"/>
        <end position="135"/>
    </location>
</feature>
<dbReference type="InterPro" id="IPR045559">
    <property type="entry name" value="RHH_9"/>
</dbReference>
<feature type="compositionally biased region" description="Basic and acidic residues" evidence="1">
    <location>
        <begin position="93"/>
        <end position="120"/>
    </location>
</feature>